<dbReference type="Proteomes" id="UP000189940">
    <property type="component" value="Unassembled WGS sequence"/>
</dbReference>
<evidence type="ECO:0000313" key="4">
    <source>
        <dbReference type="Proteomes" id="UP000189940"/>
    </source>
</evidence>
<feature type="compositionally biased region" description="Basic and acidic residues" evidence="2">
    <location>
        <begin position="1"/>
        <end position="17"/>
    </location>
</feature>
<reference evidence="3 4" key="1">
    <citation type="submission" date="2017-02" db="EMBL/GenBank/DDBJ databases">
        <title>Genome sequence of the nitrite-oxidizing bacterium Nitrobacter vulgaris strain Ab1.</title>
        <authorList>
            <person name="Mellbye B.L."/>
            <person name="Davis E.W."/>
            <person name="Spieck E."/>
            <person name="Chang J.H."/>
            <person name="Bottomley P.J."/>
            <person name="Sayavedra-Soto L.A."/>
        </authorList>
    </citation>
    <scope>NUCLEOTIDE SEQUENCE [LARGE SCALE GENOMIC DNA]</scope>
    <source>
        <strain evidence="3 4">Ab1</strain>
    </source>
</reference>
<keyword evidence="4" id="KW-1185">Reference proteome</keyword>
<name>A0A1V4HWB2_NITVU</name>
<organism evidence="3 4">
    <name type="scientific">Nitrobacter vulgaris</name>
    <dbReference type="NCBI Taxonomy" id="29421"/>
    <lineage>
        <taxon>Bacteria</taxon>
        <taxon>Pseudomonadati</taxon>
        <taxon>Pseudomonadota</taxon>
        <taxon>Alphaproteobacteria</taxon>
        <taxon>Hyphomicrobiales</taxon>
        <taxon>Nitrobacteraceae</taxon>
        <taxon>Nitrobacter</taxon>
    </lineage>
</organism>
<dbReference type="AlphaFoldDB" id="A0A1V4HWB2"/>
<dbReference type="RefSeq" id="WP_079447964.1">
    <property type="nucleotide sequence ID" value="NZ_MWPQ01000054.1"/>
</dbReference>
<gene>
    <name evidence="3" type="ORF">B2M20_15680</name>
</gene>
<evidence type="ECO:0000256" key="2">
    <source>
        <dbReference type="SAM" id="MobiDB-lite"/>
    </source>
</evidence>
<accession>A0A1V4HWB2</accession>
<feature type="region of interest" description="Disordered" evidence="2">
    <location>
        <begin position="1"/>
        <end position="29"/>
    </location>
</feature>
<proteinExistence type="predicted"/>
<keyword evidence="1" id="KW-0175">Coiled coil</keyword>
<sequence>MTGAERHRQWRGLRQERGPTTAEADGSSRELIKAQHEIERLRAQLAAATKAAPPATAALLRMKIENDELRKLLAASRKAEPEQIADLRRDMERLQAEHTRRDAASKVTEAARERVTNDPRIAQLQKTNNELRKEIAAMRKHFDKQQSQKQGVMSFKTVSMISKALHPDSKPSDHDRAEAFKAFSGWKADRNAAER</sequence>
<dbReference type="EMBL" id="MWPQ01000054">
    <property type="protein sequence ID" value="OPH81902.1"/>
    <property type="molecule type" value="Genomic_DNA"/>
</dbReference>
<evidence type="ECO:0000313" key="3">
    <source>
        <dbReference type="EMBL" id="OPH81902.1"/>
    </source>
</evidence>
<evidence type="ECO:0000256" key="1">
    <source>
        <dbReference type="SAM" id="Coils"/>
    </source>
</evidence>
<comment type="caution">
    <text evidence="3">The sequence shown here is derived from an EMBL/GenBank/DDBJ whole genome shotgun (WGS) entry which is preliminary data.</text>
</comment>
<dbReference type="OrthoDB" id="8235286at2"/>
<feature type="coiled-coil region" evidence="1">
    <location>
        <begin position="77"/>
        <end position="148"/>
    </location>
</feature>
<protein>
    <submittedName>
        <fullName evidence="3">Uncharacterized protein</fullName>
    </submittedName>
</protein>